<evidence type="ECO:0000256" key="1">
    <source>
        <dbReference type="SAM" id="Phobius"/>
    </source>
</evidence>
<keyword evidence="1" id="KW-1133">Transmembrane helix</keyword>
<evidence type="ECO:0000313" key="2">
    <source>
        <dbReference type="EMBL" id="SIT27335.1"/>
    </source>
</evidence>
<proteinExistence type="predicted"/>
<dbReference type="EMBL" id="FTOV01000021">
    <property type="protein sequence ID" value="SIT27335.1"/>
    <property type="molecule type" value="Genomic_DNA"/>
</dbReference>
<accession>A0A1N7QWU6</accession>
<sequence length="107" mass="12457">MKIIRPFLLFISILLFGWLFMSNINLINVAATLNEAEINSEVGKVNAFTNIDQLKEFTIEKINYMEVIRERFSENAMIRIIVISVLVMIQILLYATKSRFHAQNSKF</sequence>
<dbReference type="Proteomes" id="UP000185781">
    <property type="component" value="Unassembled WGS sequence"/>
</dbReference>
<dbReference type="OrthoDB" id="1262325at2"/>
<evidence type="ECO:0000313" key="3">
    <source>
        <dbReference type="Proteomes" id="UP000185781"/>
    </source>
</evidence>
<keyword evidence="1" id="KW-0472">Membrane</keyword>
<dbReference type="RefSeq" id="WP_139326232.1">
    <property type="nucleotide sequence ID" value="NZ_FTOV01000021.1"/>
</dbReference>
<gene>
    <name evidence="2" type="ORF">SAMN05421785_12119</name>
</gene>
<feature type="transmembrane region" description="Helical" evidence="1">
    <location>
        <begin position="7"/>
        <end position="27"/>
    </location>
</feature>
<keyword evidence="1" id="KW-0812">Transmembrane</keyword>
<protein>
    <submittedName>
        <fullName evidence="2">Uncharacterized protein</fullName>
    </submittedName>
</protein>
<feature type="transmembrane region" description="Helical" evidence="1">
    <location>
        <begin position="76"/>
        <end position="96"/>
    </location>
</feature>
<organism evidence="2 3">
    <name type="scientific">Chryseobacterium gambrini</name>
    <dbReference type="NCBI Taxonomy" id="373672"/>
    <lineage>
        <taxon>Bacteria</taxon>
        <taxon>Pseudomonadati</taxon>
        <taxon>Bacteroidota</taxon>
        <taxon>Flavobacteriia</taxon>
        <taxon>Flavobacteriales</taxon>
        <taxon>Weeksellaceae</taxon>
        <taxon>Chryseobacterium group</taxon>
        <taxon>Chryseobacterium</taxon>
    </lineage>
</organism>
<name>A0A1N7QWU6_9FLAO</name>
<dbReference type="STRING" id="373672.SAMN05421785_12119"/>
<reference evidence="2 3" key="1">
    <citation type="submission" date="2017-01" db="EMBL/GenBank/DDBJ databases">
        <authorList>
            <person name="Mah S.A."/>
            <person name="Swanson W.J."/>
            <person name="Moy G.W."/>
            <person name="Vacquier V.D."/>
        </authorList>
    </citation>
    <scope>NUCLEOTIDE SEQUENCE [LARGE SCALE GENOMIC DNA]</scope>
    <source>
        <strain evidence="2 3">DSM 18014</strain>
    </source>
</reference>
<dbReference type="AlphaFoldDB" id="A0A1N7QWU6"/>